<organism evidence="2 3">
    <name type="scientific">Petrolisthes cinctipes</name>
    <name type="common">Flat porcelain crab</name>
    <dbReference type="NCBI Taxonomy" id="88211"/>
    <lineage>
        <taxon>Eukaryota</taxon>
        <taxon>Metazoa</taxon>
        <taxon>Ecdysozoa</taxon>
        <taxon>Arthropoda</taxon>
        <taxon>Crustacea</taxon>
        <taxon>Multicrustacea</taxon>
        <taxon>Malacostraca</taxon>
        <taxon>Eumalacostraca</taxon>
        <taxon>Eucarida</taxon>
        <taxon>Decapoda</taxon>
        <taxon>Pleocyemata</taxon>
        <taxon>Anomura</taxon>
        <taxon>Galatheoidea</taxon>
        <taxon>Porcellanidae</taxon>
        <taxon>Petrolisthes</taxon>
    </lineage>
</organism>
<evidence type="ECO:0000313" key="2">
    <source>
        <dbReference type="EMBL" id="KAK3864672.1"/>
    </source>
</evidence>
<sequence length="128" mass="14956">MRTVLVKGRRGSRVDGKDRRRKDRIKKKEKRNDRRKRGKWRKRQEEREVSGRGYERGREEKNRWGKPAGWLPVAAPRGWVEDTLMIAQILRFRLQHPVKMRAAGVARIDGAQYPVGEGEGVGKEPSQE</sequence>
<feature type="compositionally biased region" description="Basic residues" evidence="1">
    <location>
        <begin position="19"/>
        <end position="42"/>
    </location>
</feature>
<keyword evidence="3" id="KW-1185">Reference proteome</keyword>
<accession>A0AAE1EZV6</accession>
<evidence type="ECO:0000256" key="1">
    <source>
        <dbReference type="SAM" id="MobiDB-lite"/>
    </source>
</evidence>
<name>A0AAE1EZV6_PETCI</name>
<proteinExistence type="predicted"/>
<reference evidence="2" key="1">
    <citation type="submission" date="2023-10" db="EMBL/GenBank/DDBJ databases">
        <title>Genome assemblies of two species of porcelain crab, Petrolisthes cinctipes and Petrolisthes manimaculis (Anomura: Porcellanidae).</title>
        <authorList>
            <person name="Angst P."/>
        </authorList>
    </citation>
    <scope>NUCLEOTIDE SEQUENCE</scope>
    <source>
        <strain evidence="2">PB745_01</strain>
        <tissue evidence="2">Gill</tissue>
    </source>
</reference>
<dbReference type="Proteomes" id="UP001286313">
    <property type="component" value="Unassembled WGS sequence"/>
</dbReference>
<gene>
    <name evidence="2" type="ORF">Pcinc_029663</name>
</gene>
<comment type="caution">
    <text evidence="2">The sequence shown here is derived from an EMBL/GenBank/DDBJ whole genome shotgun (WGS) entry which is preliminary data.</text>
</comment>
<feature type="compositionally biased region" description="Basic and acidic residues" evidence="1">
    <location>
        <begin position="43"/>
        <end position="63"/>
    </location>
</feature>
<dbReference type="EMBL" id="JAWQEG010003747">
    <property type="protein sequence ID" value="KAK3864672.1"/>
    <property type="molecule type" value="Genomic_DNA"/>
</dbReference>
<feature type="region of interest" description="Disordered" evidence="1">
    <location>
        <begin position="1"/>
        <end position="68"/>
    </location>
</feature>
<dbReference type="AlphaFoldDB" id="A0AAE1EZV6"/>
<evidence type="ECO:0000313" key="3">
    <source>
        <dbReference type="Proteomes" id="UP001286313"/>
    </source>
</evidence>
<protein>
    <submittedName>
        <fullName evidence="2">Uncharacterized protein</fullName>
    </submittedName>
</protein>